<gene>
    <name evidence="2" type="ORF">UR64_C0006G0035</name>
</gene>
<evidence type="ECO:0000256" key="1">
    <source>
        <dbReference type="SAM" id="Phobius"/>
    </source>
</evidence>
<proteinExistence type="predicted"/>
<keyword evidence="1" id="KW-1133">Transmembrane helix</keyword>
<keyword evidence="1" id="KW-0472">Membrane</keyword>
<feature type="transmembrane region" description="Helical" evidence="1">
    <location>
        <begin position="6"/>
        <end position="28"/>
    </location>
</feature>
<evidence type="ECO:0000313" key="2">
    <source>
        <dbReference type="EMBL" id="KKP66508.1"/>
    </source>
</evidence>
<dbReference type="Proteomes" id="UP000034952">
    <property type="component" value="Unassembled WGS sequence"/>
</dbReference>
<dbReference type="AlphaFoldDB" id="A0A0G0BAP7"/>
<keyword evidence="1" id="KW-0812">Transmembrane</keyword>
<protein>
    <submittedName>
        <fullName evidence="2">Uncharacterized protein</fullName>
    </submittedName>
</protein>
<accession>A0A0G0BAP7</accession>
<name>A0A0G0BAP7_9BACT</name>
<dbReference type="EMBL" id="LBPY01000006">
    <property type="protein sequence ID" value="KKP66508.1"/>
    <property type="molecule type" value="Genomic_DNA"/>
</dbReference>
<reference evidence="2 3" key="1">
    <citation type="journal article" date="2015" name="Nature">
        <title>rRNA introns, odd ribosomes, and small enigmatic genomes across a large radiation of phyla.</title>
        <authorList>
            <person name="Brown C.T."/>
            <person name="Hug L.A."/>
            <person name="Thomas B.C."/>
            <person name="Sharon I."/>
            <person name="Castelle C.J."/>
            <person name="Singh A."/>
            <person name="Wilkins M.J."/>
            <person name="Williams K.H."/>
            <person name="Banfield J.F."/>
        </authorList>
    </citation>
    <scope>NUCLEOTIDE SEQUENCE [LARGE SCALE GENOMIC DNA]</scope>
</reference>
<evidence type="ECO:0000313" key="3">
    <source>
        <dbReference type="Proteomes" id="UP000034952"/>
    </source>
</evidence>
<organism evidence="2 3">
    <name type="scientific">Candidatus Nomurabacteria bacterium GW2011_GWE1_35_16</name>
    <dbReference type="NCBI Taxonomy" id="1618761"/>
    <lineage>
        <taxon>Bacteria</taxon>
        <taxon>Candidatus Nomuraibacteriota</taxon>
    </lineage>
</organism>
<comment type="caution">
    <text evidence="2">The sequence shown here is derived from an EMBL/GenBank/DDBJ whole genome shotgun (WGS) entry which is preliminary data.</text>
</comment>
<sequence length="188" mass="21578">MKNNKTNFILAFSILLFIICSGIFIYLLNVIKNKNKHISAVTTTLEKKIIEKDNIKILETKMQELNDTHERIGNYLVSTSNIDIFVEYLEDMGIKNSVDLIVKGVDSPKNEKNIISVSLNITGKFTDVMKTIALLENSQYNIMINSFYLTREDSQVTETNNPTNTEEDQIIKIKSYWRASLSFRVLSL</sequence>